<dbReference type="FunFam" id="3.30.70.580:FF:000001">
    <property type="entry name" value="tRNA pseudouridine synthase A"/>
    <property type="match status" value="1"/>
</dbReference>
<protein>
    <submittedName>
        <fullName evidence="5">Unannotated protein</fullName>
    </submittedName>
</protein>
<dbReference type="CDD" id="cd02570">
    <property type="entry name" value="PseudoU_synth_EcTruA"/>
    <property type="match status" value="1"/>
</dbReference>
<gene>
    <name evidence="5" type="ORF">UFOPK3772_01344</name>
</gene>
<dbReference type="GO" id="GO:0003723">
    <property type="term" value="F:RNA binding"/>
    <property type="evidence" value="ECO:0007669"/>
    <property type="project" value="InterPro"/>
</dbReference>
<dbReference type="GO" id="GO:0031119">
    <property type="term" value="P:tRNA pseudouridine synthesis"/>
    <property type="evidence" value="ECO:0007669"/>
    <property type="project" value="TreeGrafter"/>
</dbReference>
<proteinExistence type="inferred from homology"/>
<dbReference type="NCBIfam" id="TIGR00071">
    <property type="entry name" value="hisT_truA"/>
    <property type="match status" value="1"/>
</dbReference>
<accession>A0A6J7JX27</accession>
<feature type="domain" description="Pseudouridine synthase I TruA alpha/beta" evidence="4">
    <location>
        <begin position="144"/>
        <end position="244"/>
    </location>
</feature>
<dbReference type="Gene3D" id="3.30.70.580">
    <property type="entry name" value="Pseudouridine synthase I, catalytic domain, N-terminal subdomain"/>
    <property type="match status" value="1"/>
</dbReference>
<name>A0A6J7JX27_9ZZZZ</name>
<dbReference type="GO" id="GO:0009982">
    <property type="term" value="F:pseudouridine synthase activity"/>
    <property type="evidence" value="ECO:0007669"/>
    <property type="project" value="InterPro"/>
</dbReference>
<dbReference type="SUPFAM" id="SSF55120">
    <property type="entry name" value="Pseudouridine synthase"/>
    <property type="match status" value="1"/>
</dbReference>
<dbReference type="PANTHER" id="PTHR11142:SF0">
    <property type="entry name" value="TRNA PSEUDOURIDINE SYNTHASE-LIKE 1"/>
    <property type="match status" value="1"/>
</dbReference>
<keyword evidence="2" id="KW-0819">tRNA processing</keyword>
<dbReference type="PANTHER" id="PTHR11142">
    <property type="entry name" value="PSEUDOURIDYLATE SYNTHASE"/>
    <property type="match status" value="1"/>
</dbReference>
<organism evidence="5">
    <name type="scientific">freshwater metagenome</name>
    <dbReference type="NCBI Taxonomy" id="449393"/>
    <lineage>
        <taxon>unclassified sequences</taxon>
        <taxon>metagenomes</taxon>
        <taxon>ecological metagenomes</taxon>
    </lineage>
</organism>
<evidence type="ECO:0000256" key="1">
    <source>
        <dbReference type="ARBA" id="ARBA00009375"/>
    </source>
</evidence>
<dbReference type="InterPro" id="IPR020095">
    <property type="entry name" value="PsdUridine_synth_TruA_C"/>
</dbReference>
<feature type="domain" description="Pseudouridine synthase I TruA alpha/beta" evidence="4">
    <location>
        <begin position="6"/>
        <end position="101"/>
    </location>
</feature>
<dbReference type="EMBL" id="CAFBNE010000036">
    <property type="protein sequence ID" value="CAB4947835.1"/>
    <property type="molecule type" value="Genomic_DNA"/>
</dbReference>
<sequence>MRLDISYDGRDFAGWARQKDLRTVQGDLERVLSQILRARVSITCAGRTDAGVHARGQVAHLDVDLPEWDPYFDASRINRALPDDVRVWTVTQAPPGFDARFSALWRRYSYRVSDDPSGPDPLVRHMSMPWFRRLDLDLMNEAGQGLVGEHEFTAFCKYRERATSIREIAHLRWERELSGAAVLHIQADAFCRSMVRSIVGSLLPVGDGRKSVDWPAEVLAGRARTPWVAVMPAYPLVLEEVGYPPDHELEARQAITRTMRSAGTAVVSD</sequence>
<dbReference type="InterPro" id="IPR020094">
    <property type="entry name" value="TruA/RsuA/RluB/E/F_N"/>
</dbReference>
<dbReference type="Pfam" id="PF01416">
    <property type="entry name" value="PseudoU_synth_1"/>
    <property type="match status" value="2"/>
</dbReference>
<evidence type="ECO:0000259" key="4">
    <source>
        <dbReference type="Pfam" id="PF01416"/>
    </source>
</evidence>
<dbReference type="InterPro" id="IPR001406">
    <property type="entry name" value="PsdUridine_synth_TruA"/>
</dbReference>
<evidence type="ECO:0000256" key="3">
    <source>
        <dbReference type="ARBA" id="ARBA00023235"/>
    </source>
</evidence>
<keyword evidence="3" id="KW-0413">Isomerase</keyword>
<dbReference type="Gene3D" id="3.30.70.660">
    <property type="entry name" value="Pseudouridine synthase I, catalytic domain, C-terminal subdomain"/>
    <property type="match status" value="1"/>
</dbReference>
<dbReference type="InterPro" id="IPR020097">
    <property type="entry name" value="PsdUridine_synth_TruA_a/b_dom"/>
</dbReference>
<dbReference type="InterPro" id="IPR020103">
    <property type="entry name" value="PsdUridine_synth_cat_dom_sf"/>
</dbReference>
<evidence type="ECO:0000256" key="2">
    <source>
        <dbReference type="ARBA" id="ARBA00022694"/>
    </source>
</evidence>
<evidence type="ECO:0000313" key="5">
    <source>
        <dbReference type="EMBL" id="CAB4947835.1"/>
    </source>
</evidence>
<dbReference type="PIRSF" id="PIRSF001430">
    <property type="entry name" value="tRNA_psdUrid_synth"/>
    <property type="match status" value="1"/>
</dbReference>
<comment type="similarity">
    <text evidence="1">Belongs to the tRNA pseudouridine synthase TruA family.</text>
</comment>
<reference evidence="5" key="1">
    <citation type="submission" date="2020-05" db="EMBL/GenBank/DDBJ databases">
        <authorList>
            <person name="Chiriac C."/>
            <person name="Salcher M."/>
            <person name="Ghai R."/>
            <person name="Kavagutti S V."/>
        </authorList>
    </citation>
    <scope>NUCLEOTIDE SEQUENCE</scope>
</reference>
<dbReference type="HAMAP" id="MF_00171">
    <property type="entry name" value="TruA"/>
    <property type="match status" value="1"/>
</dbReference>
<dbReference type="AlphaFoldDB" id="A0A6J7JX27"/>